<dbReference type="AlphaFoldDB" id="A0A2T0MEU1"/>
<organism evidence="3 4">
    <name type="scientific">Flagellimonas meridianipacifica</name>
    <dbReference type="NCBI Taxonomy" id="1080225"/>
    <lineage>
        <taxon>Bacteria</taxon>
        <taxon>Pseudomonadati</taxon>
        <taxon>Bacteroidota</taxon>
        <taxon>Flavobacteriia</taxon>
        <taxon>Flavobacteriales</taxon>
        <taxon>Flavobacteriaceae</taxon>
        <taxon>Flagellimonas</taxon>
    </lineage>
</organism>
<feature type="coiled-coil region" evidence="1">
    <location>
        <begin position="21"/>
        <end position="57"/>
    </location>
</feature>
<keyword evidence="1" id="KW-0175">Coiled coil</keyword>
<dbReference type="RefSeq" id="WP_106143096.1">
    <property type="nucleotide sequence ID" value="NZ_PVYX01000001.1"/>
</dbReference>
<comment type="caution">
    <text evidence="3">The sequence shown here is derived from an EMBL/GenBank/DDBJ whole genome shotgun (WGS) entry which is preliminary data.</text>
</comment>
<reference evidence="3 4" key="1">
    <citation type="submission" date="2018-03" db="EMBL/GenBank/DDBJ databases">
        <title>Genomic Encyclopedia of Archaeal and Bacterial Type Strains, Phase II (KMG-II): from individual species to whole genera.</title>
        <authorList>
            <person name="Goeker M."/>
        </authorList>
    </citation>
    <scope>NUCLEOTIDE SEQUENCE [LARGE SCALE GENOMIC DNA]</scope>
    <source>
        <strain evidence="3 4">DSM 25027</strain>
    </source>
</reference>
<gene>
    <name evidence="3" type="ORF">CLV81_0072</name>
</gene>
<accession>A0A2T0MEU1</accession>
<dbReference type="EMBL" id="PVYX01000001">
    <property type="protein sequence ID" value="PRX56082.1"/>
    <property type="molecule type" value="Genomic_DNA"/>
</dbReference>
<dbReference type="InterPro" id="IPR032710">
    <property type="entry name" value="NTF2-like_dom_sf"/>
</dbReference>
<dbReference type="NCBIfam" id="TIGR02246">
    <property type="entry name" value="SgcJ/EcaC family oxidoreductase"/>
    <property type="match status" value="1"/>
</dbReference>
<dbReference type="Proteomes" id="UP000237640">
    <property type="component" value="Unassembled WGS sequence"/>
</dbReference>
<dbReference type="SUPFAM" id="SSF54427">
    <property type="entry name" value="NTF2-like"/>
    <property type="match status" value="1"/>
</dbReference>
<feature type="domain" description="DUF4440" evidence="2">
    <location>
        <begin position="44"/>
        <end position="154"/>
    </location>
</feature>
<evidence type="ECO:0000313" key="4">
    <source>
        <dbReference type="Proteomes" id="UP000237640"/>
    </source>
</evidence>
<evidence type="ECO:0000256" key="1">
    <source>
        <dbReference type="SAM" id="Coils"/>
    </source>
</evidence>
<evidence type="ECO:0000259" key="2">
    <source>
        <dbReference type="Pfam" id="PF14534"/>
    </source>
</evidence>
<dbReference type="OrthoDB" id="6491893at2"/>
<proteinExistence type="predicted"/>
<dbReference type="Gene3D" id="3.10.450.50">
    <property type="match status" value="1"/>
</dbReference>
<dbReference type="InterPro" id="IPR027843">
    <property type="entry name" value="DUF4440"/>
</dbReference>
<name>A0A2T0MEU1_9FLAO</name>
<dbReference type="InterPro" id="IPR011944">
    <property type="entry name" value="Steroid_delta5-4_isomerase"/>
</dbReference>
<keyword evidence="4" id="KW-1185">Reference proteome</keyword>
<dbReference type="Pfam" id="PF14534">
    <property type="entry name" value="DUF4440"/>
    <property type="match status" value="1"/>
</dbReference>
<evidence type="ECO:0000313" key="3">
    <source>
        <dbReference type="EMBL" id="PRX56082.1"/>
    </source>
</evidence>
<protein>
    <submittedName>
        <fullName evidence="3">Uncharacterized protein (TIGR02246 family)</fullName>
    </submittedName>
</protein>
<sequence length="166" mass="18804">MKRLVVPALTLVILMSCGQKQNQESNQLSKQKTEIMQKEEKQKIENLLSKYEKSLNTSDANLAQSLYTKDGVFMPTEAPSGIGSEGILKSYEFVFSQIQLNIEFFIEEIQVEGNMAFAVTSSRGTVKIHAKAVEVPETNRELFVFEKIGGAWKIARYMFNKTEPKE</sequence>
<dbReference type="PROSITE" id="PS51257">
    <property type="entry name" value="PROKAR_LIPOPROTEIN"/>
    <property type="match status" value="1"/>
</dbReference>